<dbReference type="OrthoDB" id="440566at2759"/>
<proteinExistence type="predicted"/>
<sequence length="95" mass="10121">MKSNLPRKFSVQLVYPGTTRDLSHNAHLARYKSQDLGSIFCRDLARPASAAPGTSLKSLHDVRFCVGDFGDIALISSFSALPSGNGILGDGKVSL</sequence>
<dbReference type="Gene3D" id="3.10.20.550">
    <property type="entry name" value="ASAP complex, SAP18 subunit"/>
    <property type="match status" value="1"/>
</dbReference>
<protein>
    <submittedName>
        <fullName evidence="2">Uncharacterized protein</fullName>
    </submittedName>
</protein>
<dbReference type="Proteomes" id="UP000325313">
    <property type="component" value="Unassembled WGS sequence"/>
</dbReference>
<evidence type="ECO:0000313" key="2">
    <source>
        <dbReference type="EMBL" id="KAA1104418.1"/>
    </source>
</evidence>
<evidence type="ECO:0000313" key="3">
    <source>
        <dbReference type="Proteomes" id="UP000324748"/>
    </source>
</evidence>
<dbReference type="Proteomes" id="UP000324748">
    <property type="component" value="Unassembled WGS sequence"/>
</dbReference>
<evidence type="ECO:0000313" key="1">
    <source>
        <dbReference type="EMBL" id="KAA1068513.1"/>
    </source>
</evidence>
<dbReference type="InterPro" id="IPR042534">
    <property type="entry name" value="SAP18_sf"/>
</dbReference>
<keyword evidence="3" id="KW-1185">Reference proteome</keyword>
<dbReference type="AlphaFoldDB" id="A0A5B0PUW2"/>
<dbReference type="EMBL" id="VDEP01000505">
    <property type="protein sequence ID" value="KAA1068513.1"/>
    <property type="molecule type" value="Genomic_DNA"/>
</dbReference>
<accession>A0A5B0PUW2</accession>
<reference evidence="3 4" key="1">
    <citation type="submission" date="2019-05" db="EMBL/GenBank/DDBJ databases">
        <title>Emergence of the Ug99 lineage of the wheat stem rust pathogen through somatic hybridization.</title>
        <authorList>
            <person name="Li F."/>
            <person name="Upadhyaya N.M."/>
            <person name="Sperschneider J."/>
            <person name="Matny O."/>
            <person name="Nguyen-Phuc H."/>
            <person name="Mago R."/>
            <person name="Raley C."/>
            <person name="Miller M.E."/>
            <person name="Silverstein K.A.T."/>
            <person name="Henningsen E."/>
            <person name="Hirsch C.D."/>
            <person name="Visser B."/>
            <person name="Pretorius Z.A."/>
            <person name="Steffenson B.J."/>
            <person name="Schwessinger B."/>
            <person name="Dodds P.N."/>
            <person name="Figueroa M."/>
        </authorList>
    </citation>
    <scope>NUCLEOTIDE SEQUENCE [LARGE SCALE GENOMIC DNA]</scope>
    <source>
        <strain evidence="2">21-0</strain>
        <strain evidence="1 4">Ug99</strain>
    </source>
</reference>
<name>A0A5B0PUW2_PUCGR</name>
<gene>
    <name evidence="2" type="ORF">PGT21_022781</name>
    <name evidence="1" type="ORF">PGTUg99_028490</name>
</gene>
<organism evidence="2 3">
    <name type="scientific">Puccinia graminis f. sp. tritici</name>
    <dbReference type="NCBI Taxonomy" id="56615"/>
    <lineage>
        <taxon>Eukaryota</taxon>
        <taxon>Fungi</taxon>
        <taxon>Dikarya</taxon>
        <taxon>Basidiomycota</taxon>
        <taxon>Pucciniomycotina</taxon>
        <taxon>Pucciniomycetes</taxon>
        <taxon>Pucciniales</taxon>
        <taxon>Pucciniaceae</taxon>
        <taxon>Puccinia</taxon>
    </lineage>
</organism>
<comment type="caution">
    <text evidence="2">The sequence shown here is derived from an EMBL/GenBank/DDBJ whole genome shotgun (WGS) entry which is preliminary data.</text>
</comment>
<evidence type="ECO:0000313" key="4">
    <source>
        <dbReference type="Proteomes" id="UP000325313"/>
    </source>
</evidence>
<dbReference type="EMBL" id="VSWC01000041">
    <property type="protein sequence ID" value="KAA1104418.1"/>
    <property type="molecule type" value="Genomic_DNA"/>
</dbReference>